<dbReference type="EMBL" id="JBHVBU010000261">
    <property type="protein sequence ID" value="MFE7968228.1"/>
    <property type="molecule type" value="Genomic_DNA"/>
</dbReference>
<proteinExistence type="predicted"/>
<dbReference type="RefSeq" id="WP_381729032.1">
    <property type="nucleotide sequence ID" value="NZ_JBHVBU010000261.1"/>
</dbReference>
<organism evidence="4 5">
    <name type="scientific">Streptomyces cellulosae</name>
    <dbReference type="NCBI Taxonomy" id="1968"/>
    <lineage>
        <taxon>Bacteria</taxon>
        <taxon>Bacillati</taxon>
        <taxon>Actinomycetota</taxon>
        <taxon>Actinomycetes</taxon>
        <taxon>Kitasatosporales</taxon>
        <taxon>Streptomycetaceae</taxon>
        <taxon>Streptomyces</taxon>
    </lineage>
</organism>
<comment type="caution">
    <text evidence="4">The sequence shown here is derived from an EMBL/GenBank/DDBJ whole genome shotgun (WGS) entry which is preliminary data.</text>
</comment>
<evidence type="ECO:0000256" key="2">
    <source>
        <dbReference type="SAM" id="MobiDB-lite"/>
    </source>
</evidence>
<dbReference type="InterPro" id="IPR001387">
    <property type="entry name" value="Cro/C1-type_HTH"/>
</dbReference>
<dbReference type="Gene3D" id="1.10.260.40">
    <property type="entry name" value="lambda repressor-like DNA-binding domains"/>
    <property type="match status" value="1"/>
</dbReference>
<dbReference type="CDD" id="cd00093">
    <property type="entry name" value="HTH_XRE"/>
    <property type="match status" value="1"/>
</dbReference>
<evidence type="ECO:0000259" key="3">
    <source>
        <dbReference type="PROSITE" id="PS50943"/>
    </source>
</evidence>
<evidence type="ECO:0000313" key="4">
    <source>
        <dbReference type="EMBL" id="MFE7968228.1"/>
    </source>
</evidence>
<evidence type="ECO:0000256" key="1">
    <source>
        <dbReference type="ARBA" id="ARBA00023125"/>
    </source>
</evidence>
<protein>
    <submittedName>
        <fullName evidence="4">Helix-turn-helix transcriptional regulator</fullName>
    </submittedName>
</protein>
<accession>A0ABW6JS28</accession>
<dbReference type="PANTHER" id="PTHR46797">
    <property type="entry name" value="HTH-TYPE TRANSCRIPTIONAL REGULATOR"/>
    <property type="match status" value="1"/>
</dbReference>
<dbReference type="SUPFAM" id="SSF47413">
    <property type="entry name" value="lambda repressor-like DNA-binding domains"/>
    <property type="match status" value="1"/>
</dbReference>
<dbReference type="InterPro" id="IPR050807">
    <property type="entry name" value="TransReg_Diox_bact_type"/>
</dbReference>
<keyword evidence="5" id="KW-1185">Reference proteome</keyword>
<gene>
    <name evidence="4" type="ORF">ACFU0X_35240</name>
</gene>
<dbReference type="PROSITE" id="PS50943">
    <property type="entry name" value="HTH_CROC1"/>
    <property type="match status" value="1"/>
</dbReference>
<dbReference type="SMART" id="SM00530">
    <property type="entry name" value="HTH_XRE"/>
    <property type="match status" value="1"/>
</dbReference>
<dbReference type="Pfam" id="PF01381">
    <property type="entry name" value="HTH_3"/>
    <property type="match status" value="1"/>
</dbReference>
<reference evidence="4 5" key="1">
    <citation type="submission" date="2024-09" db="EMBL/GenBank/DDBJ databases">
        <title>The Natural Products Discovery Center: Release of the First 8490 Sequenced Strains for Exploring Actinobacteria Biosynthetic Diversity.</title>
        <authorList>
            <person name="Kalkreuter E."/>
            <person name="Kautsar S.A."/>
            <person name="Yang D."/>
            <person name="Bader C.D."/>
            <person name="Teijaro C.N."/>
            <person name="Fluegel L."/>
            <person name="Davis C.M."/>
            <person name="Simpson J.R."/>
            <person name="Lauterbach L."/>
            <person name="Steele A.D."/>
            <person name="Gui C."/>
            <person name="Meng S."/>
            <person name="Li G."/>
            <person name="Viehrig K."/>
            <person name="Ye F."/>
            <person name="Su P."/>
            <person name="Kiefer A.F."/>
            <person name="Nichols A."/>
            <person name="Cepeda A.J."/>
            <person name="Yan W."/>
            <person name="Fan B."/>
            <person name="Jiang Y."/>
            <person name="Adhikari A."/>
            <person name="Zheng C.-J."/>
            <person name="Schuster L."/>
            <person name="Cowan T.M."/>
            <person name="Smanski M.J."/>
            <person name="Chevrette M.G."/>
            <person name="De Carvalho L.P.S."/>
            <person name="Shen B."/>
        </authorList>
    </citation>
    <scope>NUCLEOTIDE SEQUENCE [LARGE SCALE GENOMIC DNA]</scope>
    <source>
        <strain evidence="4 5">NPDC057399</strain>
    </source>
</reference>
<evidence type="ECO:0000313" key="5">
    <source>
        <dbReference type="Proteomes" id="UP001600650"/>
    </source>
</evidence>
<feature type="region of interest" description="Disordered" evidence="2">
    <location>
        <begin position="1"/>
        <end position="20"/>
    </location>
</feature>
<feature type="domain" description="HTH cro/C1-type" evidence="3">
    <location>
        <begin position="31"/>
        <end position="85"/>
    </location>
</feature>
<name>A0ABW6JS28_STRCE</name>
<dbReference type="Proteomes" id="UP001600650">
    <property type="component" value="Unassembled WGS sequence"/>
</dbReference>
<keyword evidence="1" id="KW-0238">DNA-binding</keyword>
<sequence length="93" mass="10123">MRTVKHAPQTTTPSTPLDPERELAYAIASAVQELRLERGLSQKELAELVGTKQPRISVVESATKLPSLPLLLRIAAALDMDLAVVFESKETNA</sequence>
<dbReference type="InterPro" id="IPR010982">
    <property type="entry name" value="Lambda_DNA-bd_dom_sf"/>
</dbReference>
<dbReference type="PANTHER" id="PTHR46797:SF19">
    <property type="entry name" value="BLL2473 PROTEIN"/>
    <property type="match status" value="1"/>
</dbReference>